<dbReference type="Proteomes" id="UP000297839">
    <property type="component" value="Unassembled WGS sequence"/>
</dbReference>
<evidence type="ECO:0000256" key="6">
    <source>
        <dbReference type="SAM" id="MobiDB-lite"/>
    </source>
</evidence>
<organism evidence="9 10">
    <name type="scientific">Ramlibacter humi</name>
    <dbReference type="NCBI Taxonomy" id="2530451"/>
    <lineage>
        <taxon>Bacteria</taxon>
        <taxon>Pseudomonadati</taxon>
        <taxon>Pseudomonadota</taxon>
        <taxon>Betaproteobacteria</taxon>
        <taxon>Burkholderiales</taxon>
        <taxon>Comamonadaceae</taxon>
        <taxon>Ramlibacter</taxon>
    </lineage>
</organism>
<evidence type="ECO:0000256" key="3">
    <source>
        <dbReference type="ARBA" id="ARBA00023136"/>
    </source>
</evidence>
<dbReference type="Gene3D" id="1.25.40.10">
    <property type="entry name" value="Tetratricopeptide repeat domain"/>
    <property type="match status" value="1"/>
</dbReference>
<keyword evidence="2" id="KW-0732">Signal</keyword>
<evidence type="ECO:0000256" key="5">
    <source>
        <dbReference type="RuleBase" id="RU004004"/>
    </source>
</evidence>
<dbReference type="Gene3D" id="3.30.1370.130">
    <property type="match status" value="1"/>
</dbReference>
<dbReference type="RefSeq" id="WP_135251702.1">
    <property type="nucleotide sequence ID" value="NZ_SMLK01000012.1"/>
</dbReference>
<dbReference type="InterPro" id="IPR005644">
    <property type="entry name" value="NolW-like"/>
</dbReference>
<dbReference type="InterPro" id="IPR011990">
    <property type="entry name" value="TPR-like_helical_dom_sf"/>
</dbReference>
<feature type="region of interest" description="Disordered" evidence="6">
    <location>
        <begin position="627"/>
        <end position="668"/>
    </location>
</feature>
<sequence>MTPHPHSPPLRLALLTAAVLLALGGCASVENAKGRVQMKTGHVDEGIESLENATRMAPTDAEFKLDYLLARERTVQEVLAISDKLRAEGKLNEALVGYERAQKMDRGNARAITGAASIRQDIRNDKALASGEAFLAQGKPELALDRASQVLEEHPQNRRARTLRDAAMDAQAASEQERSKAAAARAILEKPVTLQFNDAPLRQVFEALSKSTGLNVLMDRDVKPTSRATIYVKDIAVGDAIDFILLQNQLEKRVMNGNTIIVYPSVDAKKAEYEDLTIRSFQVTNADIRYLSNLLKTMLKLREVAADERSGILVVRDTPERIRVAARLIAMHDVADPEIMLEVEVLEVTSTRRSNLGVVPPGGISVSTPTSVTTLGQLKALGTNDLLVSPLSATINFKLEDSDTKLLASPRIRARNREKAKIMIGDRVPTITNTVTPINTGSSVVTGNVSYQDVGLKLEFEPNVYANNEVGIRVALEVSSIAAEFTDPQGGRAYQIGTRNATTNLRLKDGETQILGGLITDQDRNVASKIPGLGHLPVVGRIFGNNDGRADRSEIILAITPRIVRNLPASAAADRAIYSGSLNAIRDRPILAEPLSGLKLASPVLEGAAAPVNAAAQPASGGVIFNSAPTGSATSPAAPSAPTTQAPNAAQGLPVPPPMFVRPSPATK</sequence>
<name>A0A4Z0BB78_9BURK</name>
<dbReference type="GO" id="GO:0009306">
    <property type="term" value="P:protein secretion"/>
    <property type="evidence" value="ECO:0007669"/>
    <property type="project" value="InterPro"/>
</dbReference>
<accession>A0A4Z0BB78</accession>
<protein>
    <submittedName>
        <fullName evidence="9">Secretion protein</fullName>
    </submittedName>
</protein>
<dbReference type="PANTHER" id="PTHR30332">
    <property type="entry name" value="PROBABLE GENERAL SECRETION PATHWAY PROTEIN D"/>
    <property type="match status" value="1"/>
</dbReference>
<dbReference type="SUPFAM" id="SSF48452">
    <property type="entry name" value="TPR-like"/>
    <property type="match status" value="1"/>
</dbReference>
<comment type="subcellular location">
    <subcellularLocation>
        <location evidence="5">Cell outer membrane</location>
    </subcellularLocation>
    <subcellularLocation>
        <location evidence="1">Membrane</location>
    </subcellularLocation>
</comment>
<evidence type="ECO:0000259" key="7">
    <source>
        <dbReference type="Pfam" id="PF00263"/>
    </source>
</evidence>
<dbReference type="OrthoDB" id="9775455at2"/>
<reference evidence="9 10" key="1">
    <citation type="submission" date="2019-03" db="EMBL/GenBank/DDBJ databases">
        <title>Ramlibacter sp. 18x22-1, whole genome shotgun sequence.</title>
        <authorList>
            <person name="Zhang X."/>
            <person name="Feng G."/>
            <person name="Zhu H."/>
        </authorList>
    </citation>
    <scope>NUCLEOTIDE SEQUENCE [LARGE SCALE GENOMIC DNA]</scope>
    <source>
        <strain evidence="9 10">18x22-1</strain>
    </source>
</reference>
<comment type="caution">
    <text evidence="9">The sequence shown here is derived from an EMBL/GenBank/DDBJ whole genome shotgun (WGS) entry which is preliminary data.</text>
</comment>
<dbReference type="PRINTS" id="PR00811">
    <property type="entry name" value="BCTERIALGSPD"/>
</dbReference>
<evidence type="ECO:0000313" key="10">
    <source>
        <dbReference type="Proteomes" id="UP000297839"/>
    </source>
</evidence>
<feature type="domain" description="NolW-like" evidence="8">
    <location>
        <begin position="279"/>
        <end position="336"/>
    </location>
</feature>
<dbReference type="GO" id="GO:0009279">
    <property type="term" value="C:cell outer membrane"/>
    <property type="evidence" value="ECO:0007669"/>
    <property type="project" value="UniProtKB-SubCell"/>
</dbReference>
<evidence type="ECO:0000256" key="2">
    <source>
        <dbReference type="ARBA" id="ARBA00022729"/>
    </source>
</evidence>
<keyword evidence="3" id="KW-0472">Membrane</keyword>
<dbReference type="InterPro" id="IPR001775">
    <property type="entry name" value="GspD/PilQ"/>
</dbReference>
<dbReference type="InterPro" id="IPR004846">
    <property type="entry name" value="T2SS/T3SS_dom"/>
</dbReference>
<keyword evidence="10" id="KW-1185">Reference proteome</keyword>
<dbReference type="InterPro" id="IPR050810">
    <property type="entry name" value="Bact_Secretion_Sys_Channel"/>
</dbReference>
<evidence type="ECO:0000313" key="9">
    <source>
        <dbReference type="EMBL" id="TFY96362.1"/>
    </source>
</evidence>
<feature type="domain" description="Type II/III secretion system secretin-like" evidence="7">
    <location>
        <begin position="401"/>
        <end position="565"/>
    </location>
</feature>
<proteinExistence type="inferred from homology"/>
<dbReference type="GO" id="GO:0015627">
    <property type="term" value="C:type II protein secretion system complex"/>
    <property type="evidence" value="ECO:0007669"/>
    <property type="project" value="TreeGrafter"/>
</dbReference>
<gene>
    <name evidence="9" type="ORF">EZ216_20725</name>
</gene>
<evidence type="ECO:0000256" key="4">
    <source>
        <dbReference type="RuleBase" id="RU004003"/>
    </source>
</evidence>
<dbReference type="Pfam" id="PF03958">
    <property type="entry name" value="Secretin_N"/>
    <property type="match status" value="1"/>
</dbReference>
<dbReference type="AlphaFoldDB" id="A0A4Z0BB78"/>
<dbReference type="Gene3D" id="3.30.1370.120">
    <property type="match status" value="1"/>
</dbReference>
<dbReference type="PRINTS" id="PR01032">
    <property type="entry name" value="PHAGEIV"/>
</dbReference>
<dbReference type="PANTHER" id="PTHR30332:SF17">
    <property type="entry name" value="TYPE IV PILIATION SYSTEM PROTEIN DR_0774-RELATED"/>
    <property type="match status" value="1"/>
</dbReference>
<comment type="similarity">
    <text evidence="4">Belongs to the bacterial secretin family.</text>
</comment>
<dbReference type="InterPro" id="IPR038591">
    <property type="entry name" value="NolW-like_sf"/>
</dbReference>
<evidence type="ECO:0000259" key="8">
    <source>
        <dbReference type="Pfam" id="PF03958"/>
    </source>
</evidence>
<keyword evidence="5" id="KW-0813">Transport</keyword>
<dbReference type="Pfam" id="PF00263">
    <property type="entry name" value="Secretin"/>
    <property type="match status" value="1"/>
</dbReference>
<dbReference type="EMBL" id="SMLK01000012">
    <property type="protein sequence ID" value="TFY96362.1"/>
    <property type="molecule type" value="Genomic_DNA"/>
</dbReference>
<feature type="compositionally biased region" description="Low complexity" evidence="6">
    <location>
        <begin position="627"/>
        <end position="652"/>
    </location>
</feature>
<evidence type="ECO:0000256" key="1">
    <source>
        <dbReference type="ARBA" id="ARBA00004370"/>
    </source>
</evidence>